<dbReference type="GO" id="GO:0046872">
    <property type="term" value="F:metal ion binding"/>
    <property type="evidence" value="ECO:0007669"/>
    <property type="project" value="UniProtKB-KW"/>
</dbReference>
<evidence type="ECO:0000256" key="9">
    <source>
        <dbReference type="ARBA" id="ARBA00022723"/>
    </source>
</evidence>
<organism evidence="15 16">
    <name type="scientific">Candidatus Syntropharchaeum butanivorans</name>
    <dbReference type="NCBI Taxonomy" id="1839936"/>
    <lineage>
        <taxon>Archaea</taxon>
        <taxon>Methanobacteriati</taxon>
        <taxon>Methanobacteriota</taxon>
        <taxon>Stenosarchaea group</taxon>
        <taxon>Methanomicrobia</taxon>
        <taxon>Methanosarcinales</taxon>
        <taxon>ANME-2 cluster</taxon>
        <taxon>Candidatus Syntropharchaeum</taxon>
    </lineage>
</organism>
<dbReference type="Gene3D" id="3.30.70.470">
    <property type="match status" value="1"/>
</dbReference>
<dbReference type="GO" id="GO:0050524">
    <property type="term" value="F:coenzyme-B sulfoethylthiotransferase activity"/>
    <property type="evidence" value="ECO:0007669"/>
    <property type="project" value="UniProtKB-EC"/>
</dbReference>
<keyword evidence="10" id="KW-0484">Methanogenesis</keyword>
<comment type="caution">
    <text evidence="15">The sequence shown here is derived from an EMBL/GenBank/DDBJ whole genome shotgun (WGS) entry which is preliminary data.</text>
</comment>
<keyword evidence="7" id="KW-0533">Nickel</keyword>
<reference evidence="14" key="2">
    <citation type="journal article" date="2020" name="mSystems">
        <title>Genome- and Community-Level Interaction Insights into Carbon Utilization and Element Cycling Functions of Hydrothermarchaeota in Hydrothermal Sediment.</title>
        <authorList>
            <person name="Zhou Z."/>
            <person name="Liu Y."/>
            <person name="Xu W."/>
            <person name="Pan J."/>
            <person name="Luo Z.H."/>
            <person name="Li M."/>
        </authorList>
    </citation>
    <scope>NUCLEOTIDE SEQUENCE [LARGE SCALE GENOMIC DNA]</scope>
    <source>
        <strain evidence="14">HyVt-386</strain>
    </source>
</reference>
<dbReference type="InterPro" id="IPR008924">
    <property type="entry name" value="Me_CoM_Rdtase_asu/bsu_C"/>
</dbReference>
<gene>
    <name evidence="14" type="ORF">ENI32_06445</name>
    <name evidence="15" type="ORF">SBU_000314</name>
</gene>
<dbReference type="EMBL" id="LYOR01000001">
    <property type="protein sequence ID" value="OFV67021.1"/>
    <property type="molecule type" value="Genomic_DNA"/>
</dbReference>
<dbReference type="InterPro" id="IPR015811">
    <property type="entry name" value="Me_CoM_Rdtase_asu_N_sub1"/>
</dbReference>
<dbReference type="Pfam" id="PF02745">
    <property type="entry name" value="MCR_alpha_N"/>
    <property type="match status" value="1"/>
</dbReference>
<dbReference type="Gene3D" id="3.90.390.10">
    <property type="entry name" value="Methyl-coenzyme M Reductase, Chain A, domain 1"/>
    <property type="match status" value="1"/>
</dbReference>
<dbReference type="InterPro" id="IPR003183">
    <property type="entry name" value="Me_CoM_Rdtase_asu_N"/>
</dbReference>
<evidence type="ECO:0000256" key="3">
    <source>
        <dbReference type="ARBA" id="ARBA00010434"/>
    </source>
</evidence>
<dbReference type="Proteomes" id="UP000885936">
    <property type="component" value="Unassembled WGS sequence"/>
</dbReference>
<dbReference type="Pfam" id="PF02249">
    <property type="entry name" value="MCR_alpha"/>
    <property type="match status" value="1"/>
</dbReference>
<comment type="subunit">
    <text evidence="4">MCR is a hexamer of two alpha, two beta, and two gamma chains, forming a dimer of heterotrimers.</text>
</comment>
<evidence type="ECO:0000259" key="12">
    <source>
        <dbReference type="Pfam" id="PF02249"/>
    </source>
</evidence>
<dbReference type="SUPFAM" id="SSF48081">
    <property type="entry name" value="Methyl-coenzyme M reductase alpha and beta chain C-terminal domain"/>
    <property type="match status" value="1"/>
</dbReference>
<evidence type="ECO:0000256" key="5">
    <source>
        <dbReference type="ARBA" id="ARBA00013271"/>
    </source>
</evidence>
<proteinExistence type="inferred from homology"/>
<protein>
    <recommendedName>
        <fullName evidence="5">coenzyme-B sulfoethylthiotransferase</fullName>
        <ecNumber evidence="5">2.8.4.1</ecNumber>
    </recommendedName>
</protein>
<dbReference type="GO" id="GO:0015948">
    <property type="term" value="P:methanogenesis"/>
    <property type="evidence" value="ECO:0007669"/>
    <property type="project" value="UniProtKB-KW"/>
</dbReference>
<dbReference type="UniPathway" id="UPA00646">
    <property type="reaction ID" value="UER00699"/>
</dbReference>
<evidence type="ECO:0000313" key="16">
    <source>
        <dbReference type="Proteomes" id="UP000185779"/>
    </source>
</evidence>
<reference evidence="15 16" key="1">
    <citation type="submission" date="2016-05" db="EMBL/GenBank/DDBJ databases">
        <title>Microbial consortia oxidize butane by reversing methanogenesis.</title>
        <authorList>
            <person name="Laso-Perez R."/>
            <person name="Richter M."/>
            <person name="Wegener G."/>
            <person name="Musat F."/>
        </authorList>
    </citation>
    <scope>NUCLEOTIDE SEQUENCE [LARGE SCALE GENOMIC DNA]</scope>
    <source>
        <strain evidence="15">BOX1</strain>
    </source>
</reference>
<comment type="catalytic activity">
    <reaction evidence="11">
        <text>coenzyme B + methyl-coenzyme M = methane + coenzyme M-coenzyme B heterodisulfide</text>
        <dbReference type="Rhea" id="RHEA:12532"/>
        <dbReference type="ChEBI" id="CHEBI:16183"/>
        <dbReference type="ChEBI" id="CHEBI:58286"/>
        <dbReference type="ChEBI" id="CHEBI:58411"/>
        <dbReference type="ChEBI" id="CHEBI:58596"/>
        <dbReference type="EC" id="2.8.4.1"/>
    </reaction>
    <physiologicalReaction direction="left-to-right" evidence="11">
        <dbReference type="Rhea" id="RHEA:12533"/>
    </physiologicalReaction>
</comment>
<evidence type="ECO:0000256" key="6">
    <source>
        <dbReference type="ARBA" id="ARBA00022481"/>
    </source>
</evidence>
<dbReference type="STRING" id="1839936.SBU_000314"/>
<dbReference type="InterPro" id="IPR015823">
    <property type="entry name" value="Me_CoM_Rdtase_asu_N_sub2"/>
</dbReference>
<feature type="domain" description="Methyl-coenzyme M reductase alpha subunit N-terminal" evidence="13">
    <location>
        <begin position="60"/>
        <end position="320"/>
    </location>
</feature>
<sequence>MAKKKKKAGAKPASLEEVAEGYRDQLFHKVTEGTVISTELAYQYDPLKLKDQFMPVERQREMYKALHTLFEGEPMDTVDKQSYRHGGVQQSRSKRMWVEWGKKIAIERGIPQYNREMGIPLGQRYYEPVLVSNTDYIVDYDDFSVYNNCAIQQMMDDMRKTVIMGLDVPHRVIQLRLGKEISPESMNLYMETIQHVLAGGAVVQEHMAETHPGLVTDAYAKIITGNPDLRDQFDRRWVLNIDKEFHPTRAEPLNEMIGNRLFNTIRTHTLRVRMTNGAAVIRSAAIAVTMSFVAAYKLTGESVLSDISFATRHAQAIHMGLATWLSRTNAPNEPGGIPIGYWSDMCCAEKEMPNTPWLKVVSIDRDMQLGKDLTQAVLESAAVGAQIDAVWYGIYMSGGVGFPAFAYLYLGNILDDWLNRFTELCYYNFEGHERVPDTWDCAKGFGEIAALYLMETYEKYPTLQELHWGGAIRCFITSAISNSFASLLTGDSLMGMMVQNYVVSLLMKEGWLRTGFGGQEVQAHAGLPYGPSLRIEEGGLPELRGANYPMFSYTATHTPGYVTGTYAAMIGRGSSWCASPLVKVAFADPDSTFDFKNVRLCIAKGAAKEYEPAGERDLIRPAR</sequence>
<evidence type="ECO:0000259" key="13">
    <source>
        <dbReference type="Pfam" id="PF02745"/>
    </source>
</evidence>
<evidence type="ECO:0000256" key="8">
    <source>
        <dbReference type="ARBA" id="ARBA00022679"/>
    </source>
</evidence>
<evidence type="ECO:0000313" key="14">
    <source>
        <dbReference type="EMBL" id="HEC57503.1"/>
    </source>
</evidence>
<evidence type="ECO:0000313" key="15">
    <source>
        <dbReference type="EMBL" id="OFV67021.1"/>
    </source>
</evidence>
<evidence type="ECO:0000256" key="1">
    <source>
        <dbReference type="ARBA" id="ARBA00001952"/>
    </source>
</evidence>
<accession>A0A1F2P8K6</accession>
<keyword evidence="16" id="KW-1185">Reference proteome</keyword>
<keyword evidence="9" id="KW-0479">Metal-binding</keyword>
<dbReference type="InterPro" id="IPR009047">
    <property type="entry name" value="Me_CoM_Rdtase_asu_C"/>
</dbReference>
<comment type="pathway">
    <text evidence="2">One-carbon metabolism; methyl-coenzyme M reduction; methane from methyl-coenzyme M: step 1/1.</text>
</comment>
<evidence type="ECO:0000256" key="7">
    <source>
        <dbReference type="ARBA" id="ARBA00022596"/>
    </source>
</evidence>
<feature type="domain" description="Methyl-coenzyme M reductase alpha subunit C-terminal" evidence="12">
    <location>
        <begin position="388"/>
        <end position="513"/>
    </location>
</feature>
<dbReference type="EC" id="2.8.4.1" evidence="5"/>
<dbReference type="InterPro" id="IPR009024">
    <property type="entry name" value="Me_CoM_Rdtase_Fd-like_fold"/>
</dbReference>
<keyword evidence="8" id="KW-0808">Transferase</keyword>
<evidence type="ECO:0000256" key="11">
    <source>
        <dbReference type="ARBA" id="ARBA00047772"/>
    </source>
</evidence>
<dbReference type="AlphaFoldDB" id="A0A1F2P8K6"/>
<dbReference type="EMBL" id="DRIE01000108">
    <property type="protein sequence ID" value="HEC57503.1"/>
    <property type="molecule type" value="Genomic_DNA"/>
</dbReference>
<dbReference type="SUPFAM" id="SSF55088">
    <property type="entry name" value="Methyl-coenzyme M reductase subunits"/>
    <property type="match status" value="1"/>
</dbReference>
<evidence type="ECO:0000256" key="2">
    <source>
        <dbReference type="ARBA" id="ARBA00005149"/>
    </source>
</evidence>
<keyword evidence="6" id="KW-0488">Methylation</keyword>
<comment type="cofactor">
    <cofactor evidence="1">
        <name>coenzyme F430</name>
        <dbReference type="ChEBI" id="CHEBI:60540"/>
    </cofactor>
</comment>
<dbReference type="SMR" id="A0A1F2P8K6"/>
<comment type="similarity">
    <text evidence="3">Belongs to the methyl-coenzyme M reductase alpha subunit family.</text>
</comment>
<evidence type="ECO:0000256" key="10">
    <source>
        <dbReference type="ARBA" id="ARBA00022994"/>
    </source>
</evidence>
<name>A0A1F2P8K6_9EURY</name>
<dbReference type="Gene3D" id="1.20.840.10">
    <property type="entry name" value="Methyl-coenzyme M reductase, alpha/beta subunit, C-terminal"/>
    <property type="match status" value="1"/>
</dbReference>
<dbReference type="Proteomes" id="UP000185779">
    <property type="component" value="Unassembled WGS sequence"/>
</dbReference>
<evidence type="ECO:0000256" key="4">
    <source>
        <dbReference type="ARBA" id="ARBA00011155"/>
    </source>
</evidence>